<evidence type="ECO:0000313" key="9">
    <source>
        <dbReference type="RefSeq" id="XP_056696543.1"/>
    </source>
</evidence>
<dbReference type="SUPFAM" id="SSF50249">
    <property type="entry name" value="Nucleic acid-binding proteins"/>
    <property type="match status" value="2"/>
</dbReference>
<evidence type="ECO:0000313" key="8">
    <source>
        <dbReference type="Proteomes" id="UP000813463"/>
    </source>
</evidence>
<dbReference type="GeneID" id="110780325"/>
<dbReference type="Pfam" id="PF08646">
    <property type="entry name" value="Rep_fac-A_C"/>
    <property type="match status" value="1"/>
</dbReference>
<keyword evidence="3" id="KW-0863">Zinc-finger</keyword>
<comment type="similarity">
    <text evidence="1">Belongs to the replication factor A protein 1 family.</text>
</comment>
<evidence type="ECO:0000256" key="1">
    <source>
        <dbReference type="ARBA" id="ARBA00005690"/>
    </source>
</evidence>
<evidence type="ECO:0000256" key="6">
    <source>
        <dbReference type="SAM" id="MobiDB-lite"/>
    </source>
</evidence>
<dbReference type="RefSeq" id="XP_056696543.1">
    <property type="nucleotide sequence ID" value="XM_056840565.1"/>
</dbReference>
<dbReference type="GO" id="GO:0003677">
    <property type="term" value="F:DNA binding"/>
    <property type="evidence" value="ECO:0007669"/>
    <property type="project" value="UniProtKB-KW"/>
</dbReference>
<gene>
    <name evidence="9" type="primary">LOC110780325</name>
</gene>
<dbReference type="PANTHER" id="PTHR47165">
    <property type="entry name" value="OS03G0429900 PROTEIN"/>
    <property type="match status" value="1"/>
</dbReference>
<evidence type="ECO:0000256" key="2">
    <source>
        <dbReference type="ARBA" id="ARBA00022723"/>
    </source>
</evidence>
<keyword evidence="2" id="KW-0479">Metal-binding</keyword>
<dbReference type="InterPro" id="IPR047192">
    <property type="entry name" value="Euk_RPA1_DBD_C"/>
</dbReference>
<dbReference type="InterPro" id="IPR012340">
    <property type="entry name" value="NA-bd_OB-fold"/>
</dbReference>
<dbReference type="CDD" id="cd04476">
    <property type="entry name" value="RPA1_DBD_C"/>
    <property type="match status" value="1"/>
</dbReference>
<keyword evidence="4" id="KW-0862">Zinc</keyword>
<reference evidence="8" key="1">
    <citation type="journal article" date="2021" name="Nat. Commun.">
        <title>Genomic analyses provide insights into spinach domestication and the genetic basis of agronomic traits.</title>
        <authorList>
            <person name="Cai X."/>
            <person name="Sun X."/>
            <person name="Xu C."/>
            <person name="Sun H."/>
            <person name="Wang X."/>
            <person name="Ge C."/>
            <person name="Zhang Z."/>
            <person name="Wang Q."/>
            <person name="Fei Z."/>
            <person name="Jiao C."/>
            <person name="Wang Q."/>
        </authorList>
    </citation>
    <scope>NUCLEOTIDE SEQUENCE [LARGE SCALE GENOMIC DNA]</scope>
    <source>
        <strain evidence="8">cv. Varoflay</strain>
    </source>
</reference>
<dbReference type="Gene3D" id="2.40.50.140">
    <property type="entry name" value="Nucleic acid-binding proteins"/>
    <property type="match status" value="2"/>
</dbReference>
<evidence type="ECO:0000256" key="3">
    <source>
        <dbReference type="ARBA" id="ARBA00022771"/>
    </source>
</evidence>
<evidence type="ECO:0000256" key="5">
    <source>
        <dbReference type="ARBA" id="ARBA00023125"/>
    </source>
</evidence>
<sequence>MVQFFHNTIVRAVADDDNIPLYRFDFIQLHFLEQFRSNAVLPDVVGLVVNEVGDSIEIEDKWGQRIQIKFWNDCFVEYSKQKDLLSDSTKPFFIVVTSTMVKEFNGKLNLCTSSSTKIYINLEVSEVVELKGILSEKLENTTIGKLDIQHTTMNAEDIASKTIDISTLMNHVQKTVEKDLIFYCKAKVTKVFGENSWYYISCPGCKRRITPRKTDFWCIPCEKKTERPIPRYRLEFGVLDHSGSTIFVIFDEEAKKLIGQDASTLFEANIYEKATSNNDDSDNDDEVQIPKIIENNIGRELLFKVKITAYNRKIKRQTFTVMKIIDPTFIEGNDKETKDKEMEDNLKDGSDSKEDTNDSSNDTSKKSKDEKVVDNKKRPHDGSDTKEDNNDSPNDTIKKAKA</sequence>
<reference evidence="9" key="2">
    <citation type="submission" date="2025-08" db="UniProtKB">
        <authorList>
            <consortium name="RefSeq"/>
        </authorList>
    </citation>
    <scope>IDENTIFICATION</scope>
    <source>
        <tissue evidence="9">Leaf</tissue>
    </source>
</reference>
<dbReference type="PANTHER" id="PTHR47165:SF4">
    <property type="entry name" value="OS03G0429900 PROTEIN"/>
    <property type="match status" value="1"/>
</dbReference>
<keyword evidence="5 9" id="KW-0238">DNA-binding</keyword>
<name>A0ABM3RLR4_SPIOL</name>
<dbReference type="InterPro" id="IPR013955">
    <property type="entry name" value="Rep_factor-A_C"/>
</dbReference>
<evidence type="ECO:0000259" key="7">
    <source>
        <dbReference type="Pfam" id="PF08646"/>
    </source>
</evidence>
<feature type="compositionally biased region" description="Basic and acidic residues" evidence="6">
    <location>
        <begin position="363"/>
        <end position="389"/>
    </location>
</feature>
<feature type="region of interest" description="Disordered" evidence="6">
    <location>
        <begin position="335"/>
        <end position="402"/>
    </location>
</feature>
<evidence type="ECO:0000256" key="4">
    <source>
        <dbReference type="ARBA" id="ARBA00022833"/>
    </source>
</evidence>
<keyword evidence="8" id="KW-1185">Reference proteome</keyword>
<feature type="compositionally biased region" description="Basic and acidic residues" evidence="6">
    <location>
        <begin position="335"/>
        <end position="356"/>
    </location>
</feature>
<dbReference type="Proteomes" id="UP000813463">
    <property type="component" value="Chromosome 3"/>
</dbReference>
<organism evidence="8 9">
    <name type="scientific">Spinacia oleracea</name>
    <name type="common">Spinach</name>
    <dbReference type="NCBI Taxonomy" id="3562"/>
    <lineage>
        <taxon>Eukaryota</taxon>
        <taxon>Viridiplantae</taxon>
        <taxon>Streptophyta</taxon>
        <taxon>Embryophyta</taxon>
        <taxon>Tracheophyta</taxon>
        <taxon>Spermatophyta</taxon>
        <taxon>Magnoliopsida</taxon>
        <taxon>eudicotyledons</taxon>
        <taxon>Gunneridae</taxon>
        <taxon>Pentapetalae</taxon>
        <taxon>Caryophyllales</taxon>
        <taxon>Chenopodiaceae</taxon>
        <taxon>Chenopodioideae</taxon>
        <taxon>Anserineae</taxon>
        <taxon>Spinacia</taxon>
    </lineage>
</organism>
<accession>A0ABM3RLR4</accession>
<feature type="domain" description="Replication factor A C-terminal" evidence="7">
    <location>
        <begin position="182"/>
        <end position="325"/>
    </location>
</feature>
<proteinExistence type="inferred from homology"/>
<protein>
    <submittedName>
        <fullName evidence="9">Replication protein A 70 kDa DNA-binding subunit C isoform X1</fullName>
    </submittedName>
</protein>